<keyword evidence="3 6" id="KW-0808">Transferase</keyword>
<dbReference type="RefSeq" id="WP_002818896.1">
    <property type="nucleotide sequence ID" value="NZ_CP014324.1"/>
</dbReference>
<organism evidence="7 8">
    <name type="scientific">Oenococcus oeni</name>
    <name type="common">Leuconostoc oenos</name>
    <dbReference type="NCBI Taxonomy" id="1247"/>
    <lineage>
        <taxon>Bacteria</taxon>
        <taxon>Bacillati</taxon>
        <taxon>Bacillota</taxon>
        <taxon>Bacilli</taxon>
        <taxon>Lactobacillales</taxon>
        <taxon>Lactobacillaceae</taxon>
        <taxon>Oenococcus</taxon>
    </lineage>
</organism>
<dbReference type="CDD" id="cd00685">
    <property type="entry name" value="Trans_IPPS_HT"/>
    <property type="match status" value="1"/>
</dbReference>
<dbReference type="OMA" id="HAMWDDY"/>
<dbReference type="SFLD" id="SFLDS00005">
    <property type="entry name" value="Isoprenoid_Synthase_Type_I"/>
    <property type="match status" value="1"/>
</dbReference>
<evidence type="ECO:0000256" key="2">
    <source>
        <dbReference type="ARBA" id="ARBA00006706"/>
    </source>
</evidence>
<dbReference type="InterPro" id="IPR033749">
    <property type="entry name" value="Polyprenyl_synt_CS"/>
</dbReference>
<reference evidence="7 8" key="1">
    <citation type="journal article" date="2016" name="BMC Genomics">
        <title>Consensus pan-genome assembly of the specialised wine bacterium Oenococcus oeni.</title>
        <authorList>
            <person name="Sternes P.R."/>
            <person name="Borneman A.R."/>
        </authorList>
    </citation>
    <scope>NUCLEOTIDE SEQUENCE [LARGE SCALE GENOMIC DNA]</scope>
    <source>
        <strain evidence="7 8">AWRIB661</strain>
    </source>
</reference>
<dbReference type="SUPFAM" id="SSF48576">
    <property type="entry name" value="Terpenoid synthases"/>
    <property type="match status" value="1"/>
</dbReference>
<evidence type="ECO:0000256" key="1">
    <source>
        <dbReference type="ARBA" id="ARBA00001946"/>
    </source>
</evidence>
<dbReference type="GO" id="GO:0046872">
    <property type="term" value="F:metal ion binding"/>
    <property type="evidence" value="ECO:0007669"/>
    <property type="project" value="UniProtKB-KW"/>
</dbReference>
<keyword evidence="4" id="KW-0479">Metal-binding</keyword>
<evidence type="ECO:0000256" key="6">
    <source>
        <dbReference type="RuleBase" id="RU004466"/>
    </source>
</evidence>
<dbReference type="EMBL" id="MLOK01000039">
    <property type="protein sequence ID" value="OIM21186.1"/>
    <property type="molecule type" value="Genomic_DNA"/>
</dbReference>
<dbReference type="InterPro" id="IPR008949">
    <property type="entry name" value="Isoprenoid_synthase_dom_sf"/>
</dbReference>
<sequence>MKINPMWDKYPLIKHELGLTLALMQKNIKTDNEPVSKAILEMINSGGKLLRPAYLLLFSMFQKTDRNKIIALAAAIEILHMATLIHDDVIDESPTRRGMSSIQKQFGQSTAVYSGDYLFVVCFNLLAEYASDFRGIQQYGHHMNAILNGEMTQMVERYDLNISIDQYFKQISGKTGQLFSLATFLGAYESGNKIKFAKNAEKIGLNIGVSFQLMDDILDYTDNSQQIGKPVHNDMREGVYSAPLILAMAQHKDLFFPFLKKKNKMTDQDTEEIAKLVIEFDGIKKAKKYAETYTKKALIQINDLPDKPAKKALIDITRELLDRQS</sequence>
<dbReference type="Proteomes" id="UP000181728">
    <property type="component" value="Unassembled WGS sequence"/>
</dbReference>
<proteinExistence type="inferred from homology"/>
<evidence type="ECO:0000313" key="8">
    <source>
        <dbReference type="Proteomes" id="UP000181728"/>
    </source>
</evidence>
<dbReference type="GeneID" id="75065835"/>
<evidence type="ECO:0000313" key="7">
    <source>
        <dbReference type="EMBL" id="OIM21186.1"/>
    </source>
</evidence>
<protein>
    <submittedName>
        <fullName evidence="7">Heptaprenyl diphosphate synthase</fullName>
    </submittedName>
</protein>
<keyword evidence="5" id="KW-0460">Magnesium</keyword>
<accession>A0A483B3W4</accession>
<dbReference type="PROSITE" id="PS00444">
    <property type="entry name" value="POLYPRENYL_SYNTHASE_2"/>
    <property type="match status" value="1"/>
</dbReference>
<dbReference type="PANTHER" id="PTHR12001">
    <property type="entry name" value="GERANYLGERANYL PYROPHOSPHATE SYNTHASE"/>
    <property type="match status" value="1"/>
</dbReference>
<dbReference type="Pfam" id="PF00348">
    <property type="entry name" value="polyprenyl_synt"/>
    <property type="match status" value="1"/>
</dbReference>
<gene>
    <name evidence="7" type="ORF">ATX59_05260</name>
</gene>
<evidence type="ECO:0000256" key="3">
    <source>
        <dbReference type="ARBA" id="ARBA00022679"/>
    </source>
</evidence>
<dbReference type="GO" id="GO:0004659">
    <property type="term" value="F:prenyltransferase activity"/>
    <property type="evidence" value="ECO:0007669"/>
    <property type="project" value="InterPro"/>
</dbReference>
<dbReference type="PANTHER" id="PTHR12001:SF69">
    <property type="entry name" value="ALL TRANS-POLYPRENYL-DIPHOSPHATE SYNTHASE PDSS1"/>
    <property type="match status" value="1"/>
</dbReference>
<comment type="caution">
    <text evidence="7">The sequence shown here is derived from an EMBL/GenBank/DDBJ whole genome shotgun (WGS) entry which is preliminary data.</text>
</comment>
<dbReference type="GO" id="GO:0008299">
    <property type="term" value="P:isoprenoid biosynthetic process"/>
    <property type="evidence" value="ECO:0007669"/>
    <property type="project" value="InterPro"/>
</dbReference>
<dbReference type="PROSITE" id="PS00723">
    <property type="entry name" value="POLYPRENYL_SYNTHASE_1"/>
    <property type="match status" value="1"/>
</dbReference>
<comment type="similarity">
    <text evidence="2 6">Belongs to the FPP/GGPP synthase family.</text>
</comment>
<dbReference type="Gene3D" id="1.10.600.10">
    <property type="entry name" value="Farnesyl Diphosphate Synthase"/>
    <property type="match status" value="1"/>
</dbReference>
<dbReference type="InterPro" id="IPR000092">
    <property type="entry name" value="Polyprenyl_synt"/>
</dbReference>
<evidence type="ECO:0000256" key="4">
    <source>
        <dbReference type="ARBA" id="ARBA00022723"/>
    </source>
</evidence>
<evidence type="ECO:0000256" key="5">
    <source>
        <dbReference type="ARBA" id="ARBA00022842"/>
    </source>
</evidence>
<dbReference type="AlphaFoldDB" id="A0A483B3W4"/>
<comment type="cofactor">
    <cofactor evidence="1">
        <name>Mg(2+)</name>
        <dbReference type="ChEBI" id="CHEBI:18420"/>
    </cofactor>
</comment>
<name>A0A483B3W4_OENOE</name>